<protein>
    <submittedName>
        <fullName evidence="1">Uncharacterized protein</fullName>
    </submittedName>
</protein>
<dbReference type="EMBL" id="GL733022">
    <property type="protein sequence ID" value="EFX63617.1"/>
    <property type="molecule type" value="Genomic_DNA"/>
</dbReference>
<dbReference type="KEGG" id="dpx:DAPPUDRAFT_335270"/>
<evidence type="ECO:0000313" key="1">
    <source>
        <dbReference type="EMBL" id="EFX63617.1"/>
    </source>
</evidence>
<dbReference type="Proteomes" id="UP000000305">
    <property type="component" value="Unassembled WGS sequence"/>
</dbReference>
<name>E9HXB4_DAPPU</name>
<keyword evidence="2" id="KW-1185">Reference proteome</keyword>
<accession>E9HXB4</accession>
<dbReference type="InParanoid" id="E9HXB4"/>
<evidence type="ECO:0000313" key="2">
    <source>
        <dbReference type="Proteomes" id="UP000000305"/>
    </source>
</evidence>
<proteinExistence type="predicted"/>
<organism evidence="1 2">
    <name type="scientific">Daphnia pulex</name>
    <name type="common">Water flea</name>
    <dbReference type="NCBI Taxonomy" id="6669"/>
    <lineage>
        <taxon>Eukaryota</taxon>
        <taxon>Metazoa</taxon>
        <taxon>Ecdysozoa</taxon>
        <taxon>Arthropoda</taxon>
        <taxon>Crustacea</taxon>
        <taxon>Branchiopoda</taxon>
        <taxon>Diplostraca</taxon>
        <taxon>Cladocera</taxon>
        <taxon>Anomopoda</taxon>
        <taxon>Daphniidae</taxon>
        <taxon>Daphnia</taxon>
    </lineage>
</organism>
<gene>
    <name evidence="1" type="ORF">DAPPUDRAFT_335270</name>
</gene>
<sequence length="443" mass="50007">MSDKLNAEVTNVTEQDLETIENELEQDETVLEGDGVDEDEDDDFDYVAPSLDRITQYLAQSFIAGNVTSSKVLPNDSMPPVIQEAIKPLYKKLGIDYSKVQFFVATANKQGFKALKIPYILKIQGKINMVFANAYVDITGFWDAEKDNLEVIAIVNKQNKNDFFVTYNPPENKQTKVFQFPLYLVKSEENRISTKLQNNKKYLLANLAEIVYKMQELPDGEYQVIDATKENEKSSPIGVLNVNGVETQVYLNDYSFERIVADFEARKKPVLIKRGVKTGKDGVSQYPNFWIKGHEIPTPLKDVVSILHKMQFGTELVLGEEQVVFDTAARPRLKVIGIGKAPTPFGVKSYMIAEMPDGSIANVAGNGDIETKINKDRLFANLDLTKTEVFLEFLSVEPMALKEGETKRKYTCTTKFHMLKDAIKVENVNLKNLETHLKSVANF</sequence>
<dbReference type="AlphaFoldDB" id="E9HXB4"/>
<dbReference type="HOGENOM" id="CLU_618583_0_0_1"/>
<reference evidence="1 2" key="1">
    <citation type="journal article" date="2011" name="Science">
        <title>The ecoresponsive genome of Daphnia pulex.</title>
        <authorList>
            <person name="Colbourne J.K."/>
            <person name="Pfrender M.E."/>
            <person name="Gilbert D."/>
            <person name="Thomas W.K."/>
            <person name="Tucker A."/>
            <person name="Oakley T.H."/>
            <person name="Tokishita S."/>
            <person name="Aerts A."/>
            <person name="Arnold G.J."/>
            <person name="Basu M.K."/>
            <person name="Bauer D.J."/>
            <person name="Caceres C.E."/>
            <person name="Carmel L."/>
            <person name="Casola C."/>
            <person name="Choi J.H."/>
            <person name="Detter J.C."/>
            <person name="Dong Q."/>
            <person name="Dusheyko S."/>
            <person name="Eads B.D."/>
            <person name="Frohlich T."/>
            <person name="Geiler-Samerotte K.A."/>
            <person name="Gerlach D."/>
            <person name="Hatcher P."/>
            <person name="Jogdeo S."/>
            <person name="Krijgsveld J."/>
            <person name="Kriventseva E.V."/>
            <person name="Kultz D."/>
            <person name="Laforsch C."/>
            <person name="Lindquist E."/>
            <person name="Lopez J."/>
            <person name="Manak J.R."/>
            <person name="Muller J."/>
            <person name="Pangilinan J."/>
            <person name="Patwardhan R.P."/>
            <person name="Pitluck S."/>
            <person name="Pritham E.J."/>
            <person name="Rechtsteiner A."/>
            <person name="Rho M."/>
            <person name="Rogozin I.B."/>
            <person name="Sakarya O."/>
            <person name="Salamov A."/>
            <person name="Schaack S."/>
            <person name="Shapiro H."/>
            <person name="Shiga Y."/>
            <person name="Skalitzky C."/>
            <person name="Smith Z."/>
            <person name="Souvorov A."/>
            <person name="Sung W."/>
            <person name="Tang Z."/>
            <person name="Tsuchiya D."/>
            <person name="Tu H."/>
            <person name="Vos H."/>
            <person name="Wang M."/>
            <person name="Wolf Y.I."/>
            <person name="Yamagata H."/>
            <person name="Yamada T."/>
            <person name="Ye Y."/>
            <person name="Shaw J.R."/>
            <person name="Andrews J."/>
            <person name="Crease T.J."/>
            <person name="Tang H."/>
            <person name="Lucas S.M."/>
            <person name="Robertson H.M."/>
            <person name="Bork P."/>
            <person name="Koonin E.V."/>
            <person name="Zdobnov E.M."/>
            <person name="Grigoriev I.V."/>
            <person name="Lynch M."/>
            <person name="Boore J.L."/>
        </authorList>
    </citation>
    <scope>NUCLEOTIDE SEQUENCE [LARGE SCALE GENOMIC DNA]</scope>
</reference>